<keyword evidence="5" id="KW-0560">Oxidoreductase</keyword>
<dbReference type="InterPro" id="IPR006094">
    <property type="entry name" value="Oxid_FAD_bind_N"/>
</dbReference>
<dbReference type="InterPro" id="IPR050416">
    <property type="entry name" value="FAD-linked_Oxidoreductase"/>
</dbReference>
<dbReference type="Gene3D" id="3.30.465.10">
    <property type="match status" value="2"/>
</dbReference>
<dbReference type="OrthoDB" id="9983560at2759"/>
<sequence>MDGPGLLPRCRGRTCIIHGLLHLQSTMVALCKISVFVGALAALSQGLAAGSQGHRCRCRPHQPCWPSQDEWQALNSSIDGNLAAVLPVAHACKEPSLDASACLASAAKSNDSVWRAAQPGAVQWTNWEAWPEHNQTCYFDGLENMPCGQGRVSLFSAMVEKAEHIQAAVRFAATHDLRLAIKNSGHCFLGRSTAPESLQISTNKMKSIAFTDQFRPVGAPRRQLGKGSAVTIGAGVDLKELYAAAAKHNLTVVAGLSHTVGAAGGYIQGGGHSPLGNWKGMASDNALEFTVVNANGKLVTANDHQNQDLFWALRGGGGGTFGVVVSVTVRTFPSVPAVFVDFGFAVPGGNPSAYWDLTRDFHSHLAAISNAGGCGYYYVNPQLQETNGMEVMLLSGMFLFLNETQTDKVHKVMDPLAADMRRNSGPGSTCNVTMVPQISEGIDAALKGDADTTGGIVIVGSRMISHDFLSKPDGPKRLTDALKSIVESAEAVGFTGHVVAGGAVARSTIDSALSPAWRRTMTHIVFGVDWTSTTPLAEQKEIRDRLTNVQVEKLRVLEPDMGAYLNEANAYEEDFQKSFWGDNYQRLYEIKQKLDPTGLFIARKGVGSEDWDDAGLCKVGQESRRMLQMQS</sequence>
<dbReference type="InterPro" id="IPR016169">
    <property type="entry name" value="FAD-bd_PCMH_sub2"/>
</dbReference>
<feature type="domain" description="FAD-binding PCMH-type" evidence="6">
    <location>
        <begin position="145"/>
        <end position="334"/>
    </location>
</feature>
<gene>
    <name evidence="7" type="ORF">TCAP_06931</name>
</gene>
<dbReference type="PROSITE" id="PS51387">
    <property type="entry name" value="FAD_PCMH"/>
    <property type="match status" value="1"/>
</dbReference>
<evidence type="ECO:0000313" key="7">
    <source>
        <dbReference type="EMBL" id="PNY23125.1"/>
    </source>
</evidence>
<dbReference type="SUPFAM" id="SSF56176">
    <property type="entry name" value="FAD-binding/transporter-associated domain-like"/>
    <property type="match status" value="1"/>
</dbReference>
<evidence type="ECO:0000259" key="6">
    <source>
        <dbReference type="PROSITE" id="PS51387"/>
    </source>
</evidence>
<keyword evidence="8" id="KW-1185">Reference proteome</keyword>
<name>A0A2K3Q6C3_9HYPO</name>
<organism evidence="7 8">
    <name type="scientific">Tolypocladium capitatum</name>
    <dbReference type="NCBI Taxonomy" id="45235"/>
    <lineage>
        <taxon>Eukaryota</taxon>
        <taxon>Fungi</taxon>
        <taxon>Dikarya</taxon>
        <taxon>Ascomycota</taxon>
        <taxon>Pezizomycotina</taxon>
        <taxon>Sordariomycetes</taxon>
        <taxon>Hypocreomycetidae</taxon>
        <taxon>Hypocreales</taxon>
        <taxon>Ophiocordycipitaceae</taxon>
        <taxon>Tolypocladium</taxon>
    </lineage>
</organism>
<comment type="caution">
    <text evidence="7">The sequence shown here is derived from an EMBL/GenBank/DDBJ whole genome shotgun (WGS) entry which is preliminary data.</text>
</comment>
<dbReference type="EMBL" id="NRSZ01001141">
    <property type="protein sequence ID" value="PNY23125.1"/>
    <property type="molecule type" value="Genomic_DNA"/>
</dbReference>
<dbReference type="InterPro" id="IPR016166">
    <property type="entry name" value="FAD-bd_PCMH"/>
</dbReference>
<evidence type="ECO:0000313" key="8">
    <source>
        <dbReference type="Proteomes" id="UP000236621"/>
    </source>
</evidence>
<dbReference type="InterPro" id="IPR012951">
    <property type="entry name" value="BBE"/>
</dbReference>
<dbReference type="InterPro" id="IPR036318">
    <property type="entry name" value="FAD-bd_PCMH-like_sf"/>
</dbReference>
<dbReference type="AlphaFoldDB" id="A0A2K3Q6C3"/>
<accession>A0A2K3Q6C3</accession>
<reference evidence="7 8" key="1">
    <citation type="submission" date="2017-08" db="EMBL/GenBank/DDBJ databases">
        <title>Harnessing the power of phylogenomics to disentangle the directionality and signatures of interkingdom host jumping in the parasitic fungal genus Tolypocladium.</title>
        <authorList>
            <person name="Quandt C.A."/>
            <person name="Patterson W."/>
            <person name="Spatafora J.W."/>
        </authorList>
    </citation>
    <scope>NUCLEOTIDE SEQUENCE [LARGE SCALE GENOMIC DNA]</scope>
    <source>
        <strain evidence="7 8">CBS 113982</strain>
    </source>
</reference>
<comment type="similarity">
    <text evidence="2">Belongs to the oxygen-dependent FAD-linked oxidoreductase family.</text>
</comment>
<evidence type="ECO:0000256" key="2">
    <source>
        <dbReference type="ARBA" id="ARBA00005466"/>
    </source>
</evidence>
<protein>
    <submittedName>
        <fullName evidence="7">FAD-binding domain-containing protein</fullName>
    </submittedName>
</protein>
<keyword evidence="3" id="KW-0285">Flavoprotein</keyword>
<evidence type="ECO:0000256" key="4">
    <source>
        <dbReference type="ARBA" id="ARBA00022827"/>
    </source>
</evidence>
<dbReference type="Pfam" id="PF08031">
    <property type="entry name" value="BBE"/>
    <property type="match status" value="1"/>
</dbReference>
<dbReference type="PANTHER" id="PTHR42973">
    <property type="entry name" value="BINDING OXIDOREDUCTASE, PUTATIVE (AFU_ORTHOLOGUE AFUA_1G17690)-RELATED"/>
    <property type="match status" value="1"/>
</dbReference>
<dbReference type="Proteomes" id="UP000236621">
    <property type="component" value="Unassembled WGS sequence"/>
</dbReference>
<evidence type="ECO:0000256" key="5">
    <source>
        <dbReference type="ARBA" id="ARBA00023002"/>
    </source>
</evidence>
<dbReference type="PANTHER" id="PTHR42973:SF39">
    <property type="entry name" value="FAD-BINDING PCMH-TYPE DOMAIN-CONTAINING PROTEIN"/>
    <property type="match status" value="1"/>
</dbReference>
<keyword evidence="4" id="KW-0274">FAD</keyword>
<comment type="cofactor">
    <cofactor evidence="1">
        <name>FAD</name>
        <dbReference type="ChEBI" id="CHEBI:57692"/>
    </cofactor>
</comment>
<evidence type="ECO:0000256" key="1">
    <source>
        <dbReference type="ARBA" id="ARBA00001974"/>
    </source>
</evidence>
<dbReference type="GO" id="GO:0071949">
    <property type="term" value="F:FAD binding"/>
    <property type="evidence" value="ECO:0007669"/>
    <property type="project" value="InterPro"/>
</dbReference>
<dbReference type="Pfam" id="PF01565">
    <property type="entry name" value="FAD_binding_4"/>
    <property type="match status" value="1"/>
</dbReference>
<dbReference type="GO" id="GO:0016491">
    <property type="term" value="F:oxidoreductase activity"/>
    <property type="evidence" value="ECO:0007669"/>
    <property type="project" value="UniProtKB-KW"/>
</dbReference>
<evidence type="ECO:0000256" key="3">
    <source>
        <dbReference type="ARBA" id="ARBA00022630"/>
    </source>
</evidence>
<dbReference type="STRING" id="45235.A0A2K3Q6C3"/>
<proteinExistence type="inferred from homology"/>